<proteinExistence type="inferred from homology"/>
<feature type="transmembrane region" description="Helical" evidence="12">
    <location>
        <begin position="6"/>
        <end position="27"/>
    </location>
</feature>
<evidence type="ECO:0000313" key="13">
    <source>
        <dbReference type="EMBL" id="OAX83391.1"/>
    </source>
</evidence>
<accession>A0A1B7P2X5</accession>
<comment type="subunit">
    <text evidence="4">Heterodimer with ALG13 to form a functional enzyme.</text>
</comment>
<organism evidence="13 14">
    <name type="scientific">Emergomyces africanus</name>
    <dbReference type="NCBI Taxonomy" id="1955775"/>
    <lineage>
        <taxon>Eukaryota</taxon>
        <taxon>Fungi</taxon>
        <taxon>Dikarya</taxon>
        <taxon>Ascomycota</taxon>
        <taxon>Pezizomycotina</taxon>
        <taxon>Eurotiomycetes</taxon>
        <taxon>Eurotiomycetidae</taxon>
        <taxon>Onygenales</taxon>
        <taxon>Ajellomycetaceae</taxon>
        <taxon>Emergomyces</taxon>
    </lineage>
</organism>
<sequence>MALAALEAIALTTSAIIIWLITCYYYYFTSLNHGHNINNKRASRERTYRPVHLLIVLGSGGHTAEMLSMLERAHLDPDLYTRRTYVVSSGDSFSALKAVEFEKRLLEQRQQHRPSPPTATAAAGKGSTTRLLSSARPQETTDSRQQEINTTKQIPPDSPASKLPSGTSLSSYSIVTVPRARKVHQSYLTAPISTLHCLWVCIGVLLGNRSDQTPKNGDDPRSSSSASTSTRHPPSSLYPDIILTNGPATAVCVILAAKILRTITFFSEFPFFSFFFPKRPPQYPSPHPRERYLRTIFVESWARVTTLSLSGKIVLPLVDRFLVQWDGLEGYSSLLGGKAEFVGALVA</sequence>
<dbReference type="GO" id="GO:0031965">
    <property type="term" value="C:nuclear membrane"/>
    <property type="evidence" value="ECO:0007669"/>
    <property type="project" value="UniProtKB-SubCell"/>
</dbReference>
<feature type="compositionally biased region" description="Low complexity" evidence="11">
    <location>
        <begin position="222"/>
        <end position="234"/>
    </location>
</feature>
<evidence type="ECO:0000256" key="8">
    <source>
        <dbReference type="ARBA" id="ARBA00022989"/>
    </source>
</evidence>
<evidence type="ECO:0000256" key="12">
    <source>
        <dbReference type="SAM" id="Phobius"/>
    </source>
</evidence>
<dbReference type="GO" id="GO:0043541">
    <property type="term" value="C:UDP-N-acetylglucosamine transferase complex"/>
    <property type="evidence" value="ECO:0007669"/>
    <property type="project" value="TreeGrafter"/>
</dbReference>
<dbReference type="PANTHER" id="PTHR12154">
    <property type="entry name" value="GLYCOSYL TRANSFERASE-RELATED"/>
    <property type="match status" value="1"/>
</dbReference>
<dbReference type="AlphaFoldDB" id="A0A1B7P2X5"/>
<evidence type="ECO:0000256" key="3">
    <source>
        <dbReference type="ARBA" id="ARBA00009731"/>
    </source>
</evidence>
<evidence type="ECO:0000256" key="2">
    <source>
        <dbReference type="ARBA" id="ARBA00004590"/>
    </source>
</evidence>
<keyword evidence="9 12" id="KW-0472">Membrane</keyword>
<dbReference type="EMBL" id="LGUA01000181">
    <property type="protein sequence ID" value="OAX83391.1"/>
    <property type="molecule type" value="Genomic_DNA"/>
</dbReference>
<dbReference type="PANTHER" id="PTHR12154:SF4">
    <property type="entry name" value="UDP-N-ACETYLGLUCOSAMINE TRANSFERASE SUBUNIT ALG14 HOMOLOG"/>
    <property type="match status" value="1"/>
</dbReference>
<keyword evidence="7" id="KW-0256">Endoplasmic reticulum</keyword>
<keyword evidence="14" id="KW-1185">Reference proteome</keyword>
<protein>
    <recommendedName>
        <fullName evidence="5">UDP-N-acetylglucosamine transferase subunit ALG14</fullName>
    </recommendedName>
    <alternativeName>
        <fullName evidence="10">Asparagine-linked glycosylation protein 14</fullName>
    </alternativeName>
</protein>
<evidence type="ECO:0000256" key="1">
    <source>
        <dbReference type="ARBA" id="ARBA00004389"/>
    </source>
</evidence>
<dbReference type="GO" id="GO:0004577">
    <property type="term" value="F:N-acetylglucosaminyldiphosphodolichol N-acetylglucosaminyltransferase activity"/>
    <property type="evidence" value="ECO:0007669"/>
    <property type="project" value="TreeGrafter"/>
</dbReference>
<evidence type="ECO:0000313" key="14">
    <source>
        <dbReference type="Proteomes" id="UP000091918"/>
    </source>
</evidence>
<comment type="subcellular location">
    <subcellularLocation>
        <location evidence="1">Endoplasmic reticulum membrane</location>
        <topology evidence="1">Single-pass membrane protein</topology>
    </subcellularLocation>
    <subcellularLocation>
        <location evidence="2">Nucleus membrane</location>
        <topology evidence="2">Single-pass membrane protein</topology>
    </subcellularLocation>
</comment>
<dbReference type="OrthoDB" id="37659at2759"/>
<evidence type="ECO:0000256" key="5">
    <source>
        <dbReference type="ARBA" id="ARBA00017467"/>
    </source>
</evidence>
<dbReference type="Proteomes" id="UP000091918">
    <property type="component" value="Unassembled WGS sequence"/>
</dbReference>
<name>A0A1B7P2X5_9EURO</name>
<dbReference type="InterPro" id="IPR013969">
    <property type="entry name" value="Oligosacch_biosynth_Alg14"/>
</dbReference>
<feature type="region of interest" description="Disordered" evidence="11">
    <location>
        <begin position="210"/>
        <end position="234"/>
    </location>
</feature>
<evidence type="ECO:0000256" key="10">
    <source>
        <dbReference type="ARBA" id="ARBA00032062"/>
    </source>
</evidence>
<evidence type="ECO:0000256" key="4">
    <source>
        <dbReference type="ARBA" id="ARBA00011335"/>
    </source>
</evidence>
<keyword evidence="6 12" id="KW-0812">Transmembrane</keyword>
<dbReference type="STRING" id="1658172.A0A1B7P2X5"/>
<comment type="caution">
    <text evidence="13">The sequence shown here is derived from an EMBL/GenBank/DDBJ whole genome shotgun (WGS) entry which is preliminary data.</text>
</comment>
<dbReference type="Pfam" id="PF08660">
    <property type="entry name" value="Alg14"/>
    <property type="match status" value="2"/>
</dbReference>
<evidence type="ECO:0000256" key="6">
    <source>
        <dbReference type="ARBA" id="ARBA00022692"/>
    </source>
</evidence>
<evidence type="ECO:0000256" key="7">
    <source>
        <dbReference type="ARBA" id="ARBA00022824"/>
    </source>
</evidence>
<dbReference type="GO" id="GO:0006488">
    <property type="term" value="P:dolichol-linked oligosaccharide biosynthetic process"/>
    <property type="evidence" value="ECO:0007669"/>
    <property type="project" value="InterPro"/>
</dbReference>
<evidence type="ECO:0000256" key="9">
    <source>
        <dbReference type="ARBA" id="ARBA00023136"/>
    </source>
</evidence>
<keyword evidence="8 12" id="KW-1133">Transmembrane helix</keyword>
<comment type="similarity">
    <text evidence="3">Belongs to the ALG14 family.</text>
</comment>
<feature type="compositionally biased region" description="Low complexity" evidence="11">
    <location>
        <begin position="118"/>
        <end position="129"/>
    </location>
</feature>
<evidence type="ECO:0000256" key="11">
    <source>
        <dbReference type="SAM" id="MobiDB-lite"/>
    </source>
</evidence>
<gene>
    <name evidence="13" type="ORF">ACJ72_02252</name>
</gene>
<reference evidence="13 14" key="1">
    <citation type="submission" date="2015-07" db="EMBL/GenBank/DDBJ databases">
        <title>Emmonsia species relationships and genome sequence.</title>
        <authorList>
            <person name="Cuomo C.A."/>
            <person name="Schwartz I.S."/>
            <person name="Kenyon C."/>
            <person name="de Hoog G.S."/>
            <person name="Govender N.P."/>
            <person name="Botha A."/>
            <person name="Moreno L."/>
            <person name="de Vries M."/>
            <person name="Munoz J.F."/>
            <person name="Stielow J.B."/>
        </authorList>
    </citation>
    <scope>NUCLEOTIDE SEQUENCE [LARGE SCALE GENOMIC DNA]</scope>
    <source>
        <strain evidence="13 14">CBS 136260</strain>
    </source>
</reference>
<feature type="region of interest" description="Disordered" evidence="11">
    <location>
        <begin position="107"/>
        <end position="168"/>
    </location>
</feature>